<reference evidence="1 2" key="1">
    <citation type="submission" date="2019-11" db="EMBL/GenBank/DDBJ databases">
        <title>Streptomyces typhae sp. nov., a novel endophytic actinomycete isolated from the root of cattail pollen (Typha angustifolia L.).</title>
        <authorList>
            <person name="Peng C."/>
        </authorList>
    </citation>
    <scope>NUCLEOTIDE SEQUENCE [LARGE SCALE GENOMIC DNA]</scope>
    <source>
        <strain evidence="2">p1417</strain>
    </source>
</reference>
<dbReference type="EMBL" id="WPNZ01000015">
    <property type="protein sequence ID" value="MVO88085.1"/>
    <property type="molecule type" value="Genomic_DNA"/>
</dbReference>
<dbReference type="RefSeq" id="WP_157167602.1">
    <property type="nucleotide sequence ID" value="NZ_WPNZ01000015.1"/>
</dbReference>
<protein>
    <recommendedName>
        <fullName evidence="3">Dynamin family protein</fullName>
    </recommendedName>
</protein>
<dbReference type="AlphaFoldDB" id="A0A6L6X2P0"/>
<dbReference type="Proteomes" id="UP000483802">
    <property type="component" value="Unassembled WGS sequence"/>
</dbReference>
<sequence>MGDAFLVRKLTKLATSLDGLRVPGESAVLVDRIDQLGDVLERLRRTSEGEVRIVALGANSSLKSTALRLLLGRTDILEVGPGDISAVTTELRLVQGEGPSGPPAYEILTLTEEGARRRARRLLDIEDDDDPRTLEELSRTPHQNAPLVQEMVEAARQLGYGERLSKQKLLDRGGSLNFRDGRGSAIIARARADVSIPAGVWPLHWAAGRSVVIVDTPGTHPGGVLEDVIAAEMQSRAHLALLTVACGGGTAFATPRVAPDPHCVFVATRLDDVDNPRDPHSLGALETAIAAMVRDLGAQGRPGRETRVGAVSGPWAFADEAAWLAFDPKNPQVWKGAQPAKEVWAAAAWDPSGATGGQLRAAVTGALDDGGYRHLRDLIEDLANKDTAHVDTQEFERLIEDGIRLIEEAGAHFPTEAALELQEEAARQDARPIEDLRRISREEADGAVYAADAWTKARLVLERVATGDRTVTDALEPLQGLDVEALCLRALDKTRDELTAALAHWWASHTSAEFAVPAPGSAPPGPLTPEADELRRELRARADGETAAQLAGMAKRLLHQLAGRPRGDSDPVRRPAPRVYFRQVARAREELARLLERILVDTFEPDVVRTQKALSELLVEQRMELVNEEGGPVAVLHQIGAELHRLSTARAGSAS</sequence>
<organism evidence="1 2">
    <name type="scientific">Streptomyces typhae</name>
    <dbReference type="NCBI Taxonomy" id="2681492"/>
    <lineage>
        <taxon>Bacteria</taxon>
        <taxon>Bacillati</taxon>
        <taxon>Actinomycetota</taxon>
        <taxon>Actinomycetes</taxon>
        <taxon>Kitasatosporales</taxon>
        <taxon>Streptomycetaceae</taxon>
        <taxon>Streptomyces</taxon>
    </lineage>
</organism>
<keyword evidence="2" id="KW-1185">Reference proteome</keyword>
<comment type="caution">
    <text evidence="1">The sequence shown here is derived from an EMBL/GenBank/DDBJ whole genome shotgun (WGS) entry which is preliminary data.</text>
</comment>
<evidence type="ECO:0000313" key="1">
    <source>
        <dbReference type="EMBL" id="MVO88085.1"/>
    </source>
</evidence>
<gene>
    <name evidence="1" type="ORF">GPA10_25835</name>
</gene>
<dbReference type="SUPFAM" id="SSF52540">
    <property type="entry name" value="P-loop containing nucleoside triphosphate hydrolases"/>
    <property type="match status" value="1"/>
</dbReference>
<name>A0A6L6X2P0_9ACTN</name>
<proteinExistence type="predicted"/>
<evidence type="ECO:0008006" key="3">
    <source>
        <dbReference type="Google" id="ProtNLM"/>
    </source>
</evidence>
<accession>A0A6L6X2P0</accession>
<dbReference type="InterPro" id="IPR027417">
    <property type="entry name" value="P-loop_NTPase"/>
</dbReference>
<evidence type="ECO:0000313" key="2">
    <source>
        <dbReference type="Proteomes" id="UP000483802"/>
    </source>
</evidence>